<protein>
    <submittedName>
        <fullName evidence="1">Uncharacterized protein</fullName>
    </submittedName>
</protein>
<dbReference type="EMBL" id="KN846951">
    <property type="protein sequence ID" value="KIV86978.1"/>
    <property type="molecule type" value="Genomic_DNA"/>
</dbReference>
<gene>
    <name evidence="1" type="ORF">PV11_02551</name>
</gene>
<organism evidence="1 2">
    <name type="scientific">Exophiala sideris</name>
    <dbReference type="NCBI Taxonomy" id="1016849"/>
    <lineage>
        <taxon>Eukaryota</taxon>
        <taxon>Fungi</taxon>
        <taxon>Dikarya</taxon>
        <taxon>Ascomycota</taxon>
        <taxon>Pezizomycotina</taxon>
        <taxon>Eurotiomycetes</taxon>
        <taxon>Chaetothyriomycetidae</taxon>
        <taxon>Chaetothyriales</taxon>
        <taxon>Herpotrichiellaceae</taxon>
        <taxon>Exophiala</taxon>
    </lineage>
</organism>
<name>A0A0D1ZJM8_9EURO</name>
<reference evidence="1 2" key="1">
    <citation type="submission" date="2015-01" db="EMBL/GenBank/DDBJ databases">
        <title>The Genome Sequence of Exophiala sideris CBS121828.</title>
        <authorList>
            <consortium name="The Broad Institute Genomics Platform"/>
            <person name="Cuomo C."/>
            <person name="de Hoog S."/>
            <person name="Gorbushina A."/>
            <person name="Stielow B."/>
            <person name="Teixiera M."/>
            <person name="Abouelleil A."/>
            <person name="Chapman S.B."/>
            <person name="Priest M."/>
            <person name="Young S.K."/>
            <person name="Wortman J."/>
            <person name="Nusbaum C."/>
            <person name="Birren B."/>
        </authorList>
    </citation>
    <scope>NUCLEOTIDE SEQUENCE [LARGE SCALE GENOMIC DNA]</scope>
    <source>
        <strain evidence="1 2">CBS 121828</strain>
    </source>
</reference>
<sequence length="696" mass="77834">MNPASIIYLVSPMLGAVNRMLEVLCNLSSNYAIHSGTTTAVDQRVHDLCSSLKQLSAVLEPLAGGAKSDGMEEVSTLLQHAPPLVCALQQWLERWHSCDKMLPELRTLLPATKLICESVLRLMPLLSSAELDADGENSKQHGNIVNKTSIKPRSYATEDRTPSCKFCCTINECTCKPCYPFSHKSRSQKRSTTGSKLKLNNEHSKSCTTCMQTEHICWDGPAEVIMSWSSGCASHKLSSAVALTEVAALIRSRRFKQRLEPCMPRNYAESTKEFIDCASWWLDQPSNETEIHVAHQTNMRPLHSDCPTFCEICRTKHAPNGDKRSAAWSIFPEDAIYAHFAKRAAICALSSFMYLTEKELFALSTTKVLYNDIEWPSTGGELDENVRKFMDACNKFLGVDASGHVRFKTQCTVNFFVENPPVTERNAHLYMTLACLTHMRRQPRLILRPWLDFHDNGQKDMDFCVHNYILTYWHLHYREADGYSAFPQRNLHLVVQEAWAAERAAESLLDHREGNKDNGNRIHVEALNFGLEICRAHGVRDLEEIYIRMGADSSGKSRCTHKVAQMHSPDLLSQNSRAGTVGVASGDNEVSTQTQSANFLPQSPSNLNGTLPIRLPAGKALGHENTWSASSQSPPASLCRKRPAPVGCENGREDLLAERLSDWQIVDLPGTENIEGLTDWRWIDPTLGDHVVPGRT</sequence>
<dbReference type="HOGENOM" id="CLU_395887_0_0_1"/>
<dbReference type="Proteomes" id="UP000053599">
    <property type="component" value="Unassembled WGS sequence"/>
</dbReference>
<accession>A0A0D1ZJM8</accession>
<dbReference type="AlphaFoldDB" id="A0A0D1ZJM8"/>
<proteinExistence type="predicted"/>
<evidence type="ECO:0000313" key="1">
    <source>
        <dbReference type="EMBL" id="KIV86978.1"/>
    </source>
</evidence>
<evidence type="ECO:0000313" key="2">
    <source>
        <dbReference type="Proteomes" id="UP000053599"/>
    </source>
</evidence>